<organism evidence="5 6">
    <name type="scientific">Mycena rosella</name>
    <name type="common">Pink bonnet</name>
    <name type="synonym">Agaricus rosellus</name>
    <dbReference type="NCBI Taxonomy" id="1033263"/>
    <lineage>
        <taxon>Eukaryota</taxon>
        <taxon>Fungi</taxon>
        <taxon>Dikarya</taxon>
        <taxon>Basidiomycota</taxon>
        <taxon>Agaricomycotina</taxon>
        <taxon>Agaricomycetes</taxon>
        <taxon>Agaricomycetidae</taxon>
        <taxon>Agaricales</taxon>
        <taxon>Marasmiineae</taxon>
        <taxon>Mycenaceae</taxon>
        <taxon>Mycena</taxon>
    </lineage>
</organism>
<dbReference type="GO" id="GO:0031468">
    <property type="term" value="P:nuclear membrane reassembly"/>
    <property type="evidence" value="ECO:0007669"/>
    <property type="project" value="TreeGrafter"/>
</dbReference>
<evidence type="ECO:0000313" key="5">
    <source>
        <dbReference type="EMBL" id="KAJ7668899.1"/>
    </source>
</evidence>
<dbReference type="InterPro" id="IPR012989">
    <property type="entry name" value="SEP_domain"/>
</dbReference>
<dbReference type="GO" id="GO:0043161">
    <property type="term" value="P:proteasome-mediated ubiquitin-dependent protein catabolic process"/>
    <property type="evidence" value="ECO:0007669"/>
    <property type="project" value="TreeGrafter"/>
</dbReference>
<dbReference type="GO" id="GO:0043130">
    <property type="term" value="F:ubiquitin binding"/>
    <property type="evidence" value="ECO:0007669"/>
    <property type="project" value="TreeGrafter"/>
</dbReference>
<dbReference type="InterPro" id="IPR001012">
    <property type="entry name" value="UBX_dom"/>
</dbReference>
<accession>A0AAD7CXI7</accession>
<keyword evidence="6" id="KW-1185">Reference proteome</keyword>
<dbReference type="Gene3D" id="3.10.20.90">
    <property type="entry name" value="Phosphatidylinositol 3-kinase Catalytic Subunit, Chain A, domain 1"/>
    <property type="match status" value="1"/>
</dbReference>
<dbReference type="SUPFAM" id="SSF54236">
    <property type="entry name" value="Ubiquitin-like"/>
    <property type="match status" value="1"/>
</dbReference>
<evidence type="ECO:0000313" key="6">
    <source>
        <dbReference type="Proteomes" id="UP001221757"/>
    </source>
</evidence>
<dbReference type="GO" id="GO:0000045">
    <property type="term" value="P:autophagosome assembly"/>
    <property type="evidence" value="ECO:0007669"/>
    <property type="project" value="TreeGrafter"/>
</dbReference>
<evidence type="ECO:0000256" key="1">
    <source>
        <dbReference type="SAM" id="MobiDB-lite"/>
    </source>
</evidence>
<reference evidence="5" key="1">
    <citation type="submission" date="2023-03" db="EMBL/GenBank/DDBJ databases">
        <title>Massive genome expansion in bonnet fungi (Mycena s.s.) driven by repeated elements and novel gene families across ecological guilds.</title>
        <authorList>
            <consortium name="Lawrence Berkeley National Laboratory"/>
            <person name="Harder C.B."/>
            <person name="Miyauchi S."/>
            <person name="Viragh M."/>
            <person name="Kuo A."/>
            <person name="Thoen E."/>
            <person name="Andreopoulos B."/>
            <person name="Lu D."/>
            <person name="Skrede I."/>
            <person name="Drula E."/>
            <person name="Henrissat B."/>
            <person name="Morin E."/>
            <person name="Kohler A."/>
            <person name="Barry K."/>
            <person name="LaButti K."/>
            <person name="Morin E."/>
            <person name="Salamov A."/>
            <person name="Lipzen A."/>
            <person name="Mereny Z."/>
            <person name="Hegedus B."/>
            <person name="Baldrian P."/>
            <person name="Stursova M."/>
            <person name="Weitz H."/>
            <person name="Taylor A."/>
            <person name="Grigoriev I.V."/>
            <person name="Nagy L.G."/>
            <person name="Martin F."/>
            <person name="Kauserud H."/>
        </authorList>
    </citation>
    <scope>NUCLEOTIDE SEQUENCE</scope>
    <source>
        <strain evidence="5">CBHHK067</strain>
    </source>
</reference>
<feature type="compositionally biased region" description="Low complexity" evidence="1">
    <location>
        <begin position="79"/>
        <end position="114"/>
    </location>
</feature>
<gene>
    <name evidence="5" type="ORF">B0H17DRAFT_949679</name>
</gene>
<keyword evidence="2" id="KW-0472">Membrane</keyword>
<dbReference type="PANTHER" id="PTHR23333:SF20">
    <property type="entry name" value="NSFL1 COFACTOR P47"/>
    <property type="match status" value="1"/>
</dbReference>
<keyword evidence="2" id="KW-1133">Transmembrane helix</keyword>
<evidence type="ECO:0000259" key="4">
    <source>
        <dbReference type="PROSITE" id="PS51399"/>
    </source>
</evidence>
<feature type="non-terminal residue" evidence="5">
    <location>
        <position position="227"/>
    </location>
</feature>
<evidence type="ECO:0008006" key="7">
    <source>
        <dbReference type="Google" id="ProtNLM"/>
    </source>
</evidence>
<dbReference type="Gene3D" id="3.30.420.210">
    <property type="entry name" value="SEP domain"/>
    <property type="match status" value="1"/>
</dbReference>
<dbReference type="AlphaFoldDB" id="A0AAD7CXI7"/>
<dbReference type="GO" id="GO:0005634">
    <property type="term" value="C:nucleus"/>
    <property type="evidence" value="ECO:0007669"/>
    <property type="project" value="TreeGrafter"/>
</dbReference>
<evidence type="ECO:0000256" key="2">
    <source>
        <dbReference type="SAM" id="Phobius"/>
    </source>
</evidence>
<dbReference type="InterPro" id="IPR036241">
    <property type="entry name" value="NSFL1C_SEP_dom_sf"/>
</dbReference>
<comment type="caution">
    <text evidence="5">The sequence shown here is derived from an EMBL/GenBank/DDBJ whole genome shotgun (WGS) entry which is preliminary data.</text>
</comment>
<keyword evidence="2" id="KW-0812">Transmembrane</keyword>
<dbReference type="PROSITE" id="PS50033">
    <property type="entry name" value="UBX"/>
    <property type="match status" value="1"/>
</dbReference>
<dbReference type="InterPro" id="IPR029071">
    <property type="entry name" value="Ubiquitin-like_domsf"/>
</dbReference>
<feature type="transmembrane region" description="Helical" evidence="2">
    <location>
        <begin position="169"/>
        <end position="191"/>
    </location>
</feature>
<dbReference type="PROSITE" id="PS51399">
    <property type="entry name" value="SEP"/>
    <property type="match status" value="1"/>
</dbReference>
<dbReference type="GO" id="GO:0061025">
    <property type="term" value="P:membrane fusion"/>
    <property type="evidence" value="ECO:0007669"/>
    <property type="project" value="TreeGrafter"/>
</dbReference>
<dbReference type="GO" id="GO:0005829">
    <property type="term" value="C:cytosol"/>
    <property type="evidence" value="ECO:0007669"/>
    <property type="project" value="TreeGrafter"/>
</dbReference>
<feature type="region of interest" description="Disordered" evidence="1">
    <location>
        <begin position="79"/>
        <end position="122"/>
    </location>
</feature>
<protein>
    <recommendedName>
        <fullName evidence="7">SEP domain-containing protein</fullName>
    </recommendedName>
</protein>
<evidence type="ECO:0000259" key="3">
    <source>
        <dbReference type="PROSITE" id="PS50033"/>
    </source>
</evidence>
<name>A0AAD7CXI7_MYCRO</name>
<sequence length="227" mass="24023">LTFWRDGFTIEDGLLMRYDEHEEILAAIQVNEGLASPTLLGVAPGQPVDVVVSKRTGEDYVPDAWGARLDVPVPGFSGASSSSSGASSSSTSTSAANKTTTMTTAPTAATVGGAKPPTVDESAPVAQVQVRLVDGGRLLARLNTTHTVADLRAVIDACVLFLCFSPLSLHFYSVLACFLSGAIVPSMFPSIRSIFRRAMSRVSSPLLRRTGKATFLIFRVCLEGTKN</sequence>
<dbReference type="PANTHER" id="PTHR23333">
    <property type="entry name" value="UBX DOMAIN CONTAINING PROTEIN"/>
    <property type="match status" value="1"/>
</dbReference>
<dbReference type="GO" id="GO:0007030">
    <property type="term" value="P:Golgi organization"/>
    <property type="evidence" value="ECO:0007669"/>
    <property type="project" value="TreeGrafter"/>
</dbReference>
<dbReference type="Pfam" id="PF00789">
    <property type="entry name" value="UBX"/>
    <property type="match status" value="1"/>
</dbReference>
<dbReference type="Proteomes" id="UP001221757">
    <property type="component" value="Unassembled WGS sequence"/>
</dbReference>
<dbReference type="EMBL" id="JARKIE010000192">
    <property type="protein sequence ID" value="KAJ7668899.1"/>
    <property type="molecule type" value="Genomic_DNA"/>
</dbReference>
<proteinExistence type="predicted"/>
<dbReference type="SMART" id="SM00553">
    <property type="entry name" value="SEP"/>
    <property type="match status" value="1"/>
</dbReference>
<feature type="domain" description="SEP" evidence="4">
    <location>
        <begin position="1"/>
        <end position="61"/>
    </location>
</feature>
<feature type="domain" description="UBX" evidence="3">
    <location>
        <begin position="121"/>
        <end position="157"/>
    </location>
</feature>
<dbReference type="SUPFAM" id="SSF102848">
    <property type="entry name" value="NSFL1 (p97 ATPase) cofactor p47, SEP domain"/>
    <property type="match status" value="1"/>
</dbReference>
<dbReference type="Pfam" id="PF08059">
    <property type="entry name" value="SEP"/>
    <property type="match status" value="1"/>
</dbReference>